<feature type="transmembrane region" description="Helical" evidence="1">
    <location>
        <begin position="133"/>
        <end position="151"/>
    </location>
</feature>
<evidence type="ECO:0000313" key="2">
    <source>
        <dbReference type="EMBL" id="MDH8677990.1"/>
    </source>
</evidence>
<feature type="transmembrane region" description="Helical" evidence="1">
    <location>
        <begin position="6"/>
        <end position="23"/>
    </location>
</feature>
<sequence length="253" mass="29122">MLLEVGLVVLAYFMVFFIMGTILKNNSIVDQAWGLGFVLIAIYSLVRLQNFGIVSLITVLLVSLWGGRLFYHIMRRNFGKPEDFRYANWREEWGKFVVIRAFFQVYLLQGALMLSIAYPIVLIHEKLDQSFNGLTFIGVIVWGIGYFFEVVGDAQLRAFKKDPGNKGKLMTTGLWQYTRHPNYFGEATMWWGIFILALSTGVTWYSIFSPIIITLLLLFVSGVPMLEKAMEGRTGFKAYAQRTNKFFPWFPRG</sequence>
<keyword evidence="1" id="KW-1133">Transmembrane helix</keyword>
<keyword evidence="3" id="KW-1185">Reference proteome</keyword>
<reference evidence="2 3" key="1">
    <citation type="submission" date="2023-04" db="EMBL/GenBank/DDBJ databases">
        <title>Fusibacter bizertensis strain WBS, isolated from littoral bottom sediments of the Arctic seas - biochemical and genomic analysis.</title>
        <authorList>
            <person name="Brioukhanov A.L."/>
        </authorList>
    </citation>
    <scope>NUCLEOTIDE SEQUENCE [LARGE SCALE GENOMIC DNA]</scope>
    <source>
        <strain evidence="2 3">WBS</strain>
    </source>
</reference>
<dbReference type="PANTHER" id="PTHR32251:SF17">
    <property type="entry name" value="STEROID 5-ALPHA REDUCTASE C-TERMINAL DOMAIN-CONTAINING PROTEIN"/>
    <property type="match status" value="1"/>
</dbReference>
<feature type="transmembrane region" description="Helical" evidence="1">
    <location>
        <begin position="52"/>
        <end position="71"/>
    </location>
</feature>
<dbReference type="InterPro" id="IPR010721">
    <property type="entry name" value="UstE-like"/>
</dbReference>
<gene>
    <name evidence="2" type="ORF">QE109_07510</name>
</gene>
<keyword evidence="1" id="KW-0812">Transmembrane</keyword>
<feature type="transmembrane region" description="Helical" evidence="1">
    <location>
        <begin position="28"/>
        <end position="46"/>
    </location>
</feature>
<evidence type="ECO:0000313" key="3">
    <source>
        <dbReference type="Proteomes" id="UP001158045"/>
    </source>
</evidence>
<dbReference type="Gene3D" id="1.20.120.1630">
    <property type="match status" value="1"/>
</dbReference>
<accession>A0ABT6NC48</accession>
<feature type="transmembrane region" description="Helical" evidence="1">
    <location>
        <begin position="207"/>
        <end position="226"/>
    </location>
</feature>
<organism evidence="2 3">
    <name type="scientific">Fusibacter bizertensis</name>
    <dbReference type="NCBI Taxonomy" id="1488331"/>
    <lineage>
        <taxon>Bacteria</taxon>
        <taxon>Bacillati</taxon>
        <taxon>Bacillota</taxon>
        <taxon>Clostridia</taxon>
        <taxon>Eubacteriales</taxon>
        <taxon>Eubacteriales Family XII. Incertae Sedis</taxon>
        <taxon>Fusibacter</taxon>
    </lineage>
</organism>
<proteinExistence type="predicted"/>
<name>A0ABT6NC48_9FIRM</name>
<dbReference type="Pfam" id="PF06966">
    <property type="entry name" value="DUF1295"/>
    <property type="match status" value="1"/>
</dbReference>
<comment type="caution">
    <text evidence="2">The sequence shown here is derived from an EMBL/GenBank/DDBJ whole genome shotgun (WGS) entry which is preliminary data.</text>
</comment>
<dbReference type="PANTHER" id="PTHR32251">
    <property type="entry name" value="3-OXO-5-ALPHA-STEROID 4-DEHYDROGENASE"/>
    <property type="match status" value="1"/>
</dbReference>
<dbReference type="RefSeq" id="WP_281093820.1">
    <property type="nucleotide sequence ID" value="NZ_JARYZI010000004.1"/>
</dbReference>
<feature type="transmembrane region" description="Helical" evidence="1">
    <location>
        <begin position="97"/>
        <end position="121"/>
    </location>
</feature>
<dbReference type="EMBL" id="JARYZI010000004">
    <property type="protein sequence ID" value="MDH8677990.1"/>
    <property type="molecule type" value="Genomic_DNA"/>
</dbReference>
<dbReference type="Proteomes" id="UP001158045">
    <property type="component" value="Unassembled WGS sequence"/>
</dbReference>
<protein>
    <submittedName>
        <fullName evidence="2">DUF1295 domain-containing protein</fullName>
    </submittedName>
</protein>
<keyword evidence="1" id="KW-0472">Membrane</keyword>
<evidence type="ECO:0000256" key="1">
    <source>
        <dbReference type="SAM" id="Phobius"/>
    </source>
</evidence>
<dbReference type="PROSITE" id="PS50244">
    <property type="entry name" value="S5A_REDUCTASE"/>
    <property type="match status" value="1"/>
</dbReference>